<dbReference type="EMBL" id="CP144753">
    <property type="protein sequence ID" value="WVZ94011.1"/>
    <property type="molecule type" value="Genomic_DNA"/>
</dbReference>
<reference evidence="1 2" key="1">
    <citation type="submission" date="2024-02" db="EMBL/GenBank/DDBJ databases">
        <title>High-quality chromosome-scale genome assembly of Pensacola bahiagrass (Paspalum notatum Flugge var. saurae).</title>
        <authorList>
            <person name="Vega J.M."/>
            <person name="Podio M."/>
            <person name="Orjuela J."/>
            <person name="Siena L.A."/>
            <person name="Pessino S.C."/>
            <person name="Combes M.C."/>
            <person name="Mariac C."/>
            <person name="Albertini E."/>
            <person name="Pupilli F."/>
            <person name="Ortiz J.P.A."/>
            <person name="Leblanc O."/>
        </authorList>
    </citation>
    <scope>NUCLEOTIDE SEQUENCE [LARGE SCALE GENOMIC DNA]</scope>
    <source>
        <strain evidence="1">R1</strain>
        <tissue evidence="1">Leaf</tissue>
    </source>
</reference>
<evidence type="ECO:0000313" key="2">
    <source>
        <dbReference type="Proteomes" id="UP001341281"/>
    </source>
</evidence>
<protein>
    <submittedName>
        <fullName evidence="1">Uncharacterized protein</fullName>
    </submittedName>
</protein>
<dbReference type="AlphaFoldDB" id="A0AAQ3XBW0"/>
<name>A0AAQ3XBW0_PASNO</name>
<keyword evidence="2" id="KW-1185">Reference proteome</keyword>
<proteinExistence type="predicted"/>
<organism evidence="1 2">
    <name type="scientific">Paspalum notatum var. saurae</name>
    <dbReference type="NCBI Taxonomy" id="547442"/>
    <lineage>
        <taxon>Eukaryota</taxon>
        <taxon>Viridiplantae</taxon>
        <taxon>Streptophyta</taxon>
        <taxon>Embryophyta</taxon>
        <taxon>Tracheophyta</taxon>
        <taxon>Spermatophyta</taxon>
        <taxon>Magnoliopsida</taxon>
        <taxon>Liliopsida</taxon>
        <taxon>Poales</taxon>
        <taxon>Poaceae</taxon>
        <taxon>PACMAD clade</taxon>
        <taxon>Panicoideae</taxon>
        <taxon>Andropogonodae</taxon>
        <taxon>Paspaleae</taxon>
        <taxon>Paspalinae</taxon>
        <taxon>Paspalum</taxon>
    </lineage>
</organism>
<sequence length="38" mass="4178">MVTSINTMLESHFYGIHLAVSTGVEEADCDEFLLECTA</sequence>
<gene>
    <name evidence="1" type="ORF">U9M48_039955</name>
</gene>
<evidence type="ECO:0000313" key="1">
    <source>
        <dbReference type="EMBL" id="WVZ94011.1"/>
    </source>
</evidence>
<dbReference type="Proteomes" id="UP001341281">
    <property type="component" value="Chromosome 09"/>
</dbReference>
<accession>A0AAQ3XBW0</accession>